<keyword evidence="1" id="KW-0812">Transmembrane</keyword>
<accession>A0A0F9ZTI9</accession>
<evidence type="ECO:0000256" key="1">
    <source>
        <dbReference type="SAM" id="Phobius"/>
    </source>
</evidence>
<evidence type="ECO:0000313" key="2">
    <source>
        <dbReference type="EMBL" id="KKP47608.1"/>
    </source>
</evidence>
<dbReference type="Proteomes" id="UP000033995">
    <property type="component" value="Unassembled WGS sequence"/>
</dbReference>
<name>A0A0F9ZTI9_9BACT</name>
<keyword evidence="1" id="KW-1133">Transmembrane helix</keyword>
<reference evidence="2 3" key="1">
    <citation type="journal article" date="2015" name="Nature">
        <title>rRNA introns, odd ribosomes, and small enigmatic genomes across a large radiation of phyla.</title>
        <authorList>
            <person name="Brown C.T."/>
            <person name="Hug L.A."/>
            <person name="Thomas B.C."/>
            <person name="Sharon I."/>
            <person name="Castelle C.J."/>
            <person name="Singh A."/>
            <person name="Wilkins M.J."/>
            <person name="Williams K.H."/>
            <person name="Banfield J.F."/>
        </authorList>
    </citation>
    <scope>NUCLEOTIDE SEQUENCE [LARGE SCALE GENOMIC DNA]</scope>
</reference>
<gene>
    <name evidence="2" type="ORF">UR38_C0003G0013</name>
</gene>
<feature type="transmembrane region" description="Helical" evidence="1">
    <location>
        <begin position="20"/>
        <end position="40"/>
    </location>
</feature>
<dbReference type="EMBL" id="LBOZ01000003">
    <property type="protein sequence ID" value="KKP47608.1"/>
    <property type="molecule type" value="Genomic_DNA"/>
</dbReference>
<keyword evidence="1" id="KW-0472">Membrane</keyword>
<comment type="caution">
    <text evidence="2">The sequence shown here is derived from an EMBL/GenBank/DDBJ whole genome shotgun (WGS) entry which is preliminary data.</text>
</comment>
<dbReference type="AlphaFoldDB" id="A0A0F9ZTI9"/>
<evidence type="ECO:0000313" key="3">
    <source>
        <dbReference type="Proteomes" id="UP000033995"/>
    </source>
</evidence>
<feature type="transmembrane region" description="Helical" evidence="1">
    <location>
        <begin position="46"/>
        <end position="67"/>
    </location>
</feature>
<protein>
    <submittedName>
        <fullName evidence="2">Uncharacterized protein</fullName>
    </submittedName>
</protein>
<organism evidence="2 3">
    <name type="scientific">Candidatus Woesebacteria bacterium GW2011_GWA2_33_28</name>
    <dbReference type="NCBI Taxonomy" id="1618561"/>
    <lineage>
        <taxon>Bacteria</taxon>
        <taxon>Candidatus Woeseibacteriota</taxon>
    </lineage>
</organism>
<proteinExistence type="predicted"/>
<feature type="transmembrane region" description="Helical" evidence="1">
    <location>
        <begin position="97"/>
        <end position="113"/>
    </location>
</feature>
<sequence>MKNKRKIGVGVNRLKRKNFLPSLVITTLLWVTLGFLVYFTDPQNQLFVVLFFINLFTTLFFTTALVLGNSRRGLIVSTILTVFSLFRLFGIGNILNFLLLAGLGVIIEFYAKLTKRNN</sequence>